<evidence type="ECO:0000256" key="14">
    <source>
        <dbReference type="ARBA" id="ARBA00023136"/>
    </source>
</evidence>
<evidence type="ECO:0000256" key="2">
    <source>
        <dbReference type="ARBA" id="ARBA00004429"/>
    </source>
</evidence>
<dbReference type="InterPro" id="IPR033885">
    <property type="entry name" value="AlkB/XylM"/>
</dbReference>
<dbReference type="SUPFAM" id="SSF57802">
    <property type="entry name" value="Rubredoxin-like"/>
    <property type="match status" value="1"/>
</dbReference>
<keyword evidence="10 16" id="KW-1133">Transmembrane helix</keyword>
<dbReference type="Pfam" id="PF00487">
    <property type="entry name" value="FA_desaturase"/>
    <property type="match status" value="1"/>
</dbReference>
<comment type="similarity">
    <text evidence="3">Belongs to the fatty acid desaturase type 1 family. AlkB subfamily.</text>
</comment>
<evidence type="ECO:0000256" key="3">
    <source>
        <dbReference type="ARBA" id="ARBA00010823"/>
    </source>
</evidence>
<dbReference type="RefSeq" id="WP_307862366.1">
    <property type="nucleotide sequence ID" value="NZ_JAGINU010000001.1"/>
</dbReference>
<keyword evidence="19" id="KW-1185">Reference proteome</keyword>
<keyword evidence="8" id="KW-0479">Metal-binding</keyword>
<comment type="subcellular location">
    <subcellularLocation>
        <location evidence="2">Cell inner membrane</location>
        <topology evidence="2">Multi-pass membrane protein</topology>
    </subcellularLocation>
</comment>
<reference evidence="18 19" key="1">
    <citation type="submission" date="2021-03" db="EMBL/GenBank/DDBJ databases">
        <title>Sequencing the genomes of 1000 actinobacteria strains.</title>
        <authorList>
            <person name="Klenk H.-P."/>
        </authorList>
    </citation>
    <scope>NUCLEOTIDE SEQUENCE [LARGE SCALE GENOMIC DNA]</scope>
    <source>
        <strain evidence="18 19">DSM 45256</strain>
    </source>
</reference>
<dbReference type="InterPro" id="IPR018527">
    <property type="entry name" value="Rubredoxin_Fe_BS"/>
</dbReference>
<feature type="region of interest" description="Disordered" evidence="15">
    <location>
        <begin position="389"/>
        <end position="422"/>
    </location>
</feature>
<dbReference type="EMBL" id="JAGINU010000001">
    <property type="protein sequence ID" value="MBP2367044.1"/>
    <property type="molecule type" value="Genomic_DNA"/>
</dbReference>
<evidence type="ECO:0000256" key="8">
    <source>
        <dbReference type="ARBA" id="ARBA00022723"/>
    </source>
</evidence>
<evidence type="ECO:0000256" key="6">
    <source>
        <dbReference type="ARBA" id="ARBA00022519"/>
    </source>
</evidence>
<comment type="caution">
    <text evidence="18">The sequence shown here is derived from an EMBL/GenBank/DDBJ whole genome shotgun (WGS) entry which is preliminary data.</text>
</comment>
<comment type="function">
    <text evidence="1">Involved in the hydrocarbon hydroxylating system, which transfers electrons from NADH to rubredoxin reductase and then through rubredoxin to alkane 1 monooxygenase.</text>
</comment>
<name>A0ABS4VU28_9PSEU</name>
<feature type="transmembrane region" description="Helical" evidence="16">
    <location>
        <begin position="88"/>
        <end position="111"/>
    </location>
</feature>
<dbReference type="PROSITE" id="PS00202">
    <property type="entry name" value="RUBREDOXIN"/>
    <property type="match status" value="1"/>
</dbReference>
<keyword evidence="7 16" id="KW-0812">Transmembrane</keyword>
<dbReference type="InterPro" id="IPR024935">
    <property type="entry name" value="Rubredoxin_dom"/>
</dbReference>
<evidence type="ECO:0000256" key="11">
    <source>
        <dbReference type="ARBA" id="ARBA00023002"/>
    </source>
</evidence>
<proteinExistence type="inferred from homology"/>
<dbReference type="CDD" id="cd03512">
    <property type="entry name" value="Alkane-hydroxylase"/>
    <property type="match status" value="1"/>
</dbReference>
<evidence type="ECO:0000256" key="16">
    <source>
        <dbReference type="SAM" id="Phobius"/>
    </source>
</evidence>
<evidence type="ECO:0000313" key="18">
    <source>
        <dbReference type="EMBL" id="MBP2367044.1"/>
    </source>
</evidence>
<keyword evidence="13" id="KW-0503">Monooxygenase</keyword>
<accession>A0ABS4VU28</accession>
<dbReference type="CDD" id="cd00730">
    <property type="entry name" value="rubredoxin"/>
    <property type="match status" value="1"/>
</dbReference>
<dbReference type="PROSITE" id="PS50903">
    <property type="entry name" value="RUBREDOXIN_LIKE"/>
    <property type="match status" value="1"/>
</dbReference>
<feature type="compositionally biased region" description="Polar residues" evidence="15">
    <location>
        <begin position="405"/>
        <end position="422"/>
    </location>
</feature>
<evidence type="ECO:0000313" key="19">
    <source>
        <dbReference type="Proteomes" id="UP001519295"/>
    </source>
</evidence>
<feature type="transmembrane region" description="Helical" evidence="16">
    <location>
        <begin position="118"/>
        <end position="136"/>
    </location>
</feature>
<dbReference type="InterPro" id="IPR005804">
    <property type="entry name" value="FA_desaturase_dom"/>
</dbReference>
<feature type="transmembrane region" description="Helical" evidence="16">
    <location>
        <begin position="49"/>
        <end position="68"/>
    </location>
</feature>
<keyword evidence="9" id="KW-0249">Electron transport</keyword>
<evidence type="ECO:0000256" key="13">
    <source>
        <dbReference type="ARBA" id="ARBA00023033"/>
    </source>
</evidence>
<dbReference type="InterPro" id="IPR024934">
    <property type="entry name" value="Rubredoxin-like_dom"/>
</dbReference>
<evidence type="ECO:0000259" key="17">
    <source>
        <dbReference type="PROSITE" id="PS50903"/>
    </source>
</evidence>
<keyword evidence="14 16" id="KW-0472">Membrane</keyword>
<dbReference type="EC" id="1.14.15.3" evidence="18"/>
<evidence type="ECO:0000256" key="4">
    <source>
        <dbReference type="ARBA" id="ARBA00022448"/>
    </source>
</evidence>
<keyword evidence="6" id="KW-0997">Cell inner membrane</keyword>
<dbReference type="Pfam" id="PF00301">
    <property type="entry name" value="Rubredoxin"/>
    <property type="match status" value="1"/>
</dbReference>
<dbReference type="Gene3D" id="2.20.28.10">
    <property type="match status" value="1"/>
</dbReference>
<keyword evidence="4" id="KW-0813">Transport</keyword>
<dbReference type="PANTHER" id="PTHR38674">
    <property type="entry name" value="ALKANE 1-MONOOXYGENASE 1"/>
    <property type="match status" value="1"/>
</dbReference>
<evidence type="ECO:0000256" key="7">
    <source>
        <dbReference type="ARBA" id="ARBA00022692"/>
    </source>
</evidence>
<dbReference type="PANTHER" id="PTHR38674:SF1">
    <property type="entry name" value="ALKANE 1-MONOOXYGENASE 1"/>
    <property type="match status" value="1"/>
</dbReference>
<protein>
    <submittedName>
        <fullName evidence="18">Alkane 1-monooxygenase</fullName>
        <ecNumber evidence="18">1.14.15.3</ecNumber>
    </submittedName>
</protein>
<evidence type="ECO:0000256" key="5">
    <source>
        <dbReference type="ARBA" id="ARBA00022475"/>
    </source>
</evidence>
<feature type="domain" description="Rubredoxin-like" evidence="17">
    <location>
        <begin position="476"/>
        <end position="528"/>
    </location>
</feature>
<keyword evidence="5" id="KW-1003">Cell membrane</keyword>
<gene>
    <name evidence="18" type="ORF">JOF36_002740</name>
</gene>
<sequence>MKTYALSQPVDGSDTWHDGKRYAWLLGLVVPILPFLAIGLHLLTGLSAVLWLGPVVILVIVPLIDLVAGLDSTNPPDEVTDALEEDRYYRWVTYAYLPLQYAGLFAGIGYIALAGAPLIGDIGLAVTLGTVAGIAINTAHELGHKREDVERWAAKVALAPSFYGHFYVEHNRGHHVRVSTPEDPASARMGESFYRFWPRTVFGALVSAWRLERKRYARRDRHPYRIGNDVLNAWLMSGVLWGALIASFGWGVLPYLLLQAVVGATLLELVNYMEHYGMLRQKIGPPDRRRYERVTPAHSWNSNNIATNVLLYHLQRHSDHHANPTRRFQTLRDFPEAPVLPTGYAGMMVAALVPPVFRALMDPRVVAHYDGDLRRANLHPAAREKLLAAYPPPASDVDPDERSATESTPRTESSDSGTSLCTEGSDSGTSLCTESSDSGTSLCTESSDSATSLCTESSDSATSLCTKGSDSGTSLCTAARCPGCGYTYEVAAGNEAEGFPAGTAWSDIPDDWTCPDCGVRDKVDFVALDGDTECHAGAAGRASA</sequence>
<evidence type="ECO:0000256" key="10">
    <source>
        <dbReference type="ARBA" id="ARBA00022989"/>
    </source>
</evidence>
<evidence type="ECO:0000256" key="15">
    <source>
        <dbReference type="SAM" id="MobiDB-lite"/>
    </source>
</evidence>
<feature type="transmembrane region" description="Helical" evidence="16">
    <location>
        <begin position="22"/>
        <end position="42"/>
    </location>
</feature>
<keyword evidence="11 18" id="KW-0560">Oxidoreductase</keyword>
<organism evidence="18 19">
    <name type="scientific">Pseudonocardia parietis</name>
    <dbReference type="NCBI Taxonomy" id="570936"/>
    <lineage>
        <taxon>Bacteria</taxon>
        <taxon>Bacillati</taxon>
        <taxon>Actinomycetota</taxon>
        <taxon>Actinomycetes</taxon>
        <taxon>Pseudonocardiales</taxon>
        <taxon>Pseudonocardiaceae</taxon>
        <taxon>Pseudonocardia</taxon>
    </lineage>
</organism>
<evidence type="ECO:0000256" key="12">
    <source>
        <dbReference type="ARBA" id="ARBA00023004"/>
    </source>
</evidence>
<dbReference type="Proteomes" id="UP001519295">
    <property type="component" value="Unassembled WGS sequence"/>
</dbReference>
<evidence type="ECO:0000256" key="9">
    <source>
        <dbReference type="ARBA" id="ARBA00022982"/>
    </source>
</evidence>
<feature type="transmembrane region" description="Helical" evidence="16">
    <location>
        <begin position="231"/>
        <end position="250"/>
    </location>
</feature>
<dbReference type="GO" id="GO:0016491">
    <property type="term" value="F:oxidoreductase activity"/>
    <property type="evidence" value="ECO:0007669"/>
    <property type="project" value="UniProtKB-KW"/>
</dbReference>
<evidence type="ECO:0000256" key="1">
    <source>
        <dbReference type="ARBA" id="ARBA00002792"/>
    </source>
</evidence>
<keyword evidence="12" id="KW-0408">Iron</keyword>